<protein>
    <recommendedName>
        <fullName evidence="10">adenylate dimethylallyltransferase (ADP/ATP-dependent)</fullName>
        <ecNumber evidence="10">2.5.1.112</ecNumber>
    </recommendedName>
</protein>
<keyword evidence="6" id="KW-0809">Transit peptide</keyword>
<comment type="catalytic activity">
    <reaction evidence="8">
        <text>dimethylallyl diphosphate + ADP = N(6)-(dimethylallyl)adenosine 5'-diphosphate + diphosphate</text>
        <dbReference type="Rhea" id="RHEA:36327"/>
        <dbReference type="ChEBI" id="CHEBI:33019"/>
        <dbReference type="ChEBI" id="CHEBI:57623"/>
        <dbReference type="ChEBI" id="CHEBI:73533"/>
        <dbReference type="ChEBI" id="CHEBI:456216"/>
        <dbReference type="EC" id="2.5.1.112"/>
    </reaction>
</comment>
<evidence type="ECO:0000256" key="10">
    <source>
        <dbReference type="ARBA" id="ARBA00066838"/>
    </source>
</evidence>
<evidence type="ECO:0000256" key="1">
    <source>
        <dbReference type="ARBA" id="ARBA00005842"/>
    </source>
</evidence>
<comment type="function">
    <text evidence="9">Involved in cytokinin biosynthesis. Catalyzes the transfer of an isopentenyl group from dimethylallyl diphosphate (DMAPP) to ATP and ADP.</text>
</comment>
<dbReference type="GO" id="GO:0005739">
    <property type="term" value="C:mitochondrion"/>
    <property type="evidence" value="ECO:0007669"/>
    <property type="project" value="TreeGrafter"/>
</dbReference>
<dbReference type="GO" id="GO:0052622">
    <property type="term" value="F:ATP/ADP dimethylallyltransferase activity"/>
    <property type="evidence" value="ECO:0007669"/>
    <property type="project" value="UniProtKB-EC"/>
</dbReference>
<comment type="similarity">
    <text evidence="1">Belongs to the IPP transferase family.</text>
</comment>
<dbReference type="GO" id="GO:0009691">
    <property type="term" value="P:cytokinin biosynthetic process"/>
    <property type="evidence" value="ECO:0007669"/>
    <property type="project" value="UniProtKB-KW"/>
</dbReference>
<dbReference type="PANTHER" id="PTHR11088:SF74">
    <property type="entry name" value="ADENYLATE ISOPENTENYLTRANSFERASE 5, CHLOROPLASTIC"/>
    <property type="match status" value="1"/>
</dbReference>
<gene>
    <name evidence="11" type="ORF">HHK36_012581</name>
</gene>
<dbReference type="GO" id="GO:0052381">
    <property type="term" value="F:tRNA dimethylallyltransferase activity"/>
    <property type="evidence" value="ECO:0007669"/>
    <property type="project" value="InterPro"/>
</dbReference>
<dbReference type="EMBL" id="JABCRI010000008">
    <property type="protein sequence ID" value="KAF8401635.1"/>
    <property type="molecule type" value="Genomic_DNA"/>
</dbReference>
<dbReference type="EC" id="2.5.1.112" evidence="10"/>
<dbReference type="SUPFAM" id="SSF52540">
    <property type="entry name" value="P-loop containing nucleoside triphosphate hydrolases"/>
    <property type="match status" value="1"/>
</dbReference>
<dbReference type="InterPro" id="IPR018022">
    <property type="entry name" value="IPT"/>
</dbReference>
<dbReference type="Proteomes" id="UP000655225">
    <property type="component" value="Unassembled WGS sequence"/>
</dbReference>
<evidence type="ECO:0000313" key="12">
    <source>
        <dbReference type="Proteomes" id="UP000655225"/>
    </source>
</evidence>
<evidence type="ECO:0000256" key="8">
    <source>
        <dbReference type="ARBA" id="ARBA00052386"/>
    </source>
</evidence>
<comment type="caution">
    <text evidence="11">The sequence shown here is derived from an EMBL/GenBank/DDBJ whole genome shotgun (WGS) entry which is preliminary data.</text>
</comment>
<sequence length="318" mass="35912">MDSFRARRRKEKEKVVVVMGATGTGKSRLSIDLATRFPAEIVNCDKMQVYDGLDIVTNKVTEEEKCGVPHHLLGVVDPDKEFTATDFRHLASLSMESILGKDRLPIIVGGSNSYIKALVNCDDDLEFGSKYECCFLWVDVDLPVLDSFVSERVDRMVELGLVDEVRRMFEPKADYSRGIRRAIGVPEMNWYLLSEATAGEETRARLLEAAINDIKINTCKLARRQLQKIHRLRTLWERNVLVHRLDAKVHRLDATDVFLKRGGDADETWEKLVAGPSTMIVGQFLCNENIAPSSPLPLPPPLPLRSWGRPYVQVAATY</sequence>
<evidence type="ECO:0000256" key="9">
    <source>
        <dbReference type="ARBA" id="ARBA00055191"/>
    </source>
</evidence>
<dbReference type="PANTHER" id="PTHR11088">
    <property type="entry name" value="TRNA DIMETHYLALLYLTRANSFERASE"/>
    <property type="match status" value="1"/>
</dbReference>
<keyword evidence="3" id="KW-0203">Cytokinin biosynthesis</keyword>
<dbReference type="OMA" id="DFCRHAT"/>
<dbReference type="GO" id="GO:0005524">
    <property type="term" value="F:ATP binding"/>
    <property type="evidence" value="ECO:0007669"/>
    <property type="project" value="UniProtKB-KW"/>
</dbReference>
<evidence type="ECO:0000256" key="4">
    <source>
        <dbReference type="ARBA" id="ARBA00022741"/>
    </source>
</evidence>
<dbReference type="InterPro" id="IPR039657">
    <property type="entry name" value="Dimethylallyltransferase"/>
</dbReference>
<comment type="catalytic activity">
    <reaction evidence="7">
        <text>dimethylallyl diphosphate + ATP = N(6)-(dimethylallyl)adenosine 5'-triphosphate + diphosphate</text>
        <dbReference type="Rhea" id="RHEA:36331"/>
        <dbReference type="ChEBI" id="CHEBI:30616"/>
        <dbReference type="ChEBI" id="CHEBI:33019"/>
        <dbReference type="ChEBI" id="CHEBI:57623"/>
        <dbReference type="ChEBI" id="CHEBI:73532"/>
        <dbReference type="EC" id="2.5.1.112"/>
    </reaction>
</comment>
<dbReference type="HAMAP" id="MF_00185">
    <property type="entry name" value="IPP_trans"/>
    <property type="match status" value="1"/>
</dbReference>
<dbReference type="Pfam" id="PF01715">
    <property type="entry name" value="IPPT"/>
    <property type="match status" value="2"/>
</dbReference>
<keyword evidence="2" id="KW-0808">Transferase</keyword>
<evidence type="ECO:0000313" key="11">
    <source>
        <dbReference type="EMBL" id="KAF8401635.1"/>
    </source>
</evidence>
<dbReference type="FunFam" id="1.10.287.890:FF:000002">
    <property type="entry name" value="Adenylate isopentenyltransferase 5, chloroplastic"/>
    <property type="match status" value="1"/>
</dbReference>
<evidence type="ECO:0000256" key="7">
    <source>
        <dbReference type="ARBA" id="ARBA00051744"/>
    </source>
</evidence>
<name>A0A834Z9J8_TETSI</name>
<dbReference type="OrthoDB" id="775260at2759"/>
<dbReference type="GO" id="GO:0009824">
    <property type="term" value="F:AMP dimethylallyltransferase activity"/>
    <property type="evidence" value="ECO:0007669"/>
    <property type="project" value="UniProtKB-ARBA"/>
</dbReference>
<organism evidence="11 12">
    <name type="scientific">Tetracentron sinense</name>
    <name type="common">Spur-leaf</name>
    <dbReference type="NCBI Taxonomy" id="13715"/>
    <lineage>
        <taxon>Eukaryota</taxon>
        <taxon>Viridiplantae</taxon>
        <taxon>Streptophyta</taxon>
        <taxon>Embryophyta</taxon>
        <taxon>Tracheophyta</taxon>
        <taxon>Spermatophyta</taxon>
        <taxon>Magnoliopsida</taxon>
        <taxon>Trochodendrales</taxon>
        <taxon>Trochodendraceae</taxon>
        <taxon>Tetracentron</taxon>
    </lineage>
</organism>
<dbReference type="GO" id="GO:0006400">
    <property type="term" value="P:tRNA modification"/>
    <property type="evidence" value="ECO:0007669"/>
    <property type="project" value="TreeGrafter"/>
</dbReference>
<dbReference type="Gene3D" id="1.10.287.890">
    <property type="entry name" value="Crystal structure of tRNA isopentenylpyrophosphate transferase (bh2366) domain"/>
    <property type="match status" value="1"/>
</dbReference>
<dbReference type="InterPro" id="IPR027417">
    <property type="entry name" value="P-loop_NTPase"/>
</dbReference>
<dbReference type="Gene3D" id="3.40.50.300">
    <property type="entry name" value="P-loop containing nucleotide triphosphate hydrolases"/>
    <property type="match status" value="1"/>
</dbReference>
<keyword evidence="4" id="KW-0547">Nucleotide-binding</keyword>
<keyword evidence="5" id="KW-0067">ATP-binding</keyword>
<reference evidence="11 12" key="1">
    <citation type="submission" date="2020-04" db="EMBL/GenBank/DDBJ databases">
        <title>Plant Genome Project.</title>
        <authorList>
            <person name="Zhang R.-G."/>
        </authorList>
    </citation>
    <scope>NUCLEOTIDE SEQUENCE [LARGE SCALE GENOMIC DNA]</scope>
    <source>
        <strain evidence="11">YNK0</strain>
        <tissue evidence="11">Leaf</tissue>
    </source>
</reference>
<evidence type="ECO:0000256" key="6">
    <source>
        <dbReference type="ARBA" id="ARBA00022946"/>
    </source>
</evidence>
<evidence type="ECO:0000256" key="5">
    <source>
        <dbReference type="ARBA" id="ARBA00022840"/>
    </source>
</evidence>
<keyword evidence="12" id="KW-1185">Reference proteome</keyword>
<evidence type="ECO:0000256" key="2">
    <source>
        <dbReference type="ARBA" id="ARBA00022679"/>
    </source>
</evidence>
<proteinExistence type="inferred from homology"/>
<accession>A0A834Z9J8</accession>
<evidence type="ECO:0000256" key="3">
    <source>
        <dbReference type="ARBA" id="ARBA00022712"/>
    </source>
</evidence>
<dbReference type="AlphaFoldDB" id="A0A834Z9J8"/>